<evidence type="ECO:0000313" key="4">
    <source>
        <dbReference type="EMBL" id="KAK4244335.1"/>
    </source>
</evidence>
<reference evidence="4" key="1">
    <citation type="journal article" date="2023" name="Mol. Phylogenet. Evol.">
        <title>Genome-scale phylogeny and comparative genomics of the fungal order Sordariales.</title>
        <authorList>
            <person name="Hensen N."/>
            <person name="Bonometti L."/>
            <person name="Westerberg I."/>
            <person name="Brannstrom I.O."/>
            <person name="Guillou S."/>
            <person name="Cros-Aarteil S."/>
            <person name="Calhoun S."/>
            <person name="Haridas S."/>
            <person name="Kuo A."/>
            <person name="Mondo S."/>
            <person name="Pangilinan J."/>
            <person name="Riley R."/>
            <person name="LaButti K."/>
            <person name="Andreopoulos B."/>
            <person name="Lipzen A."/>
            <person name="Chen C."/>
            <person name="Yan M."/>
            <person name="Daum C."/>
            <person name="Ng V."/>
            <person name="Clum A."/>
            <person name="Steindorff A."/>
            <person name="Ohm R.A."/>
            <person name="Martin F."/>
            <person name="Silar P."/>
            <person name="Natvig D.O."/>
            <person name="Lalanne C."/>
            <person name="Gautier V."/>
            <person name="Ament-Velasquez S.L."/>
            <person name="Kruys A."/>
            <person name="Hutchinson M.I."/>
            <person name="Powell A.J."/>
            <person name="Barry K."/>
            <person name="Miller A.N."/>
            <person name="Grigoriev I.V."/>
            <person name="Debuchy R."/>
            <person name="Gladieux P."/>
            <person name="Hiltunen Thoren M."/>
            <person name="Johannesson H."/>
        </authorList>
    </citation>
    <scope>NUCLEOTIDE SEQUENCE</scope>
    <source>
        <strain evidence="4">CBS 359.72</strain>
    </source>
</reference>
<organism evidence="4 5">
    <name type="scientific">Corynascus novoguineensis</name>
    <dbReference type="NCBI Taxonomy" id="1126955"/>
    <lineage>
        <taxon>Eukaryota</taxon>
        <taxon>Fungi</taxon>
        <taxon>Dikarya</taxon>
        <taxon>Ascomycota</taxon>
        <taxon>Pezizomycotina</taxon>
        <taxon>Sordariomycetes</taxon>
        <taxon>Sordariomycetidae</taxon>
        <taxon>Sordariales</taxon>
        <taxon>Chaetomiaceae</taxon>
        <taxon>Corynascus</taxon>
    </lineage>
</organism>
<feature type="compositionally biased region" description="Acidic residues" evidence="1">
    <location>
        <begin position="365"/>
        <end position="395"/>
    </location>
</feature>
<gene>
    <name evidence="4" type="ORF">C7999DRAFT_35299</name>
</gene>
<comment type="caution">
    <text evidence="4">The sequence shown here is derived from an EMBL/GenBank/DDBJ whole genome shotgun (WGS) entry which is preliminary data.</text>
</comment>
<proteinExistence type="predicted"/>
<feature type="compositionally biased region" description="Basic and acidic residues" evidence="1">
    <location>
        <begin position="349"/>
        <end position="361"/>
    </location>
</feature>
<protein>
    <submittedName>
        <fullName evidence="4">Uncharacterized protein</fullName>
    </submittedName>
</protein>
<feature type="compositionally biased region" description="Basic and acidic residues" evidence="1">
    <location>
        <begin position="396"/>
        <end position="406"/>
    </location>
</feature>
<evidence type="ECO:0000313" key="5">
    <source>
        <dbReference type="Proteomes" id="UP001303647"/>
    </source>
</evidence>
<evidence type="ECO:0000256" key="1">
    <source>
        <dbReference type="SAM" id="MobiDB-lite"/>
    </source>
</evidence>
<evidence type="ECO:0000259" key="3">
    <source>
        <dbReference type="Pfam" id="PF21666"/>
    </source>
</evidence>
<feature type="domain" description="DUF4246" evidence="3">
    <location>
        <begin position="15"/>
        <end position="93"/>
    </location>
</feature>
<feature type="domain" description="DUF4246" evidence="2">
    <location>
        <begin position="159"/>
        <end position="521"/>
    </location>
</feature>
<dbReference type="PANTHER" id="PTHR33119:SF1">
    <property type="entry name" value="FE2OG DIOXYGENASE DOMAIN-CONTAINING PROTEIN"/>
    <property type="match status" value="1"/>
</dbReference>
<feature type="region of interest" description="Disordered" evidence="1">
    <location>
        <begin position="298"/>
        <end position="410"/>
    </location>
</feature>
<dbReference type="Pfam" id="PF14033">
    <property type="entry name" value="DUF4246"/>
    <property type="match status" value="2"/>
</dbReference>
<accession>A0AAN7CLN5</accession>
<dbReference type="Pfam" id="PF21666">
    <property type="entry name" value="DUF4246_N"/>
    <property type="match status" value="1"/>
</dbReference>
<dbReference type="Proteomes" id="UP001303647">
    <property type="component" value="Unassembled WGS sequence"/>
</dbReference>
<dbReference type="AlphaFoldDB" id="A0AAN7CLN5"/>
<feature type="domain" description="DUF4246" evidence="2">
    <location>
        <begin position="531"/>
        <end position="577"/>
    </location>
</feature>
<dbReference type="InterPro" id="IPR049192">
    <property type="entry name" value="DUF4246_C"/>
</dbReference>
<dbReference type="InterPro" id="IPR025340">
    <property type="entry name" value="DUF4246"/>
</dbReference>
<keyword evidence="5" id="KW-1185">Reference proteome</keyword>
<dbReference type="InterPro" id="IPR049207">
    <property type="entry name" value="DUF4246_N"/>
</dbReference>
<dbReference type="EMBL" id="MU857744">
    <property type="protein sequence ID" value="KAK4244335.1"/>
    <property type="molecule type" value="Genomic_DNA"/>
</dbReference>
<evidence type="ECO:0000259" key="2">
    <source>
        <dbReference type="Pfam" id="PF14033"/>
    </source>
</evidence>
<reference evidence="4" key="2">
    <citation type="submission" date="2023-05" db="EMBL/GenBank/DDBJ databases">
        <authorList>
            <consortium name="Lawrence Berkeley National Laboratory"/>
            <person name="Steindorff A."/>
            <person name="Hensen N."/>
            <person name="Bonometti L."/>
            <person name="Westerberg I."/>
            <person name="Brannstrom I.O."/>
            <person name="Guillou S."/>
            <person name="Cros-Aarteil S."/>
            <person name="Calhoun S."/>
            <person name="Haridas S."/>
            <person name="Kuo A."/>
            <person name="Mondo S."/>
            <person name="Pangilinan J."/>
            <person name="Riley R."/>
            <person name="Labutti K."/>
            <person name="Andreopoulos B."/>
            <person name="Lipzen A."/>
            <person name="Chen C."/>
            <person name="Yanf M."/>
            <person name="Daum C."/>
            <person name="Ng V."/>
            <person name="Clum A."/>
            <person name="Ohm R."/>
            <person name="Martin F."/>
            <person name="Silar P."/>
            <person name="Natvig D."/>
            <person name="Lalanne C."/>
            <person name="Gautier V."/>
            <person name="Ament-Velasquez S.L."/>
            <person name="Kruys A."/>
            <person name="Hutchinson M.I."/>
            <person name="Powell A.J."/>
            <person name="Barry K."/>
            <person name="Miller A.N."/>
            <person name="Grigoriev I.V."/>
            <person name="Debuchy R."/>
            <person name="Gladieux P."/>
            <person name="Thoren M.H."/>
            <person name="Johannesson H."/>
        </authorList>
    </citation>
    <scope>NUCLEOTIDE SEQUENCE</scope>
    <source>
        <strain evidence="4">CBS 359.72</strain>
    </source>
</reference>
<sequence>MATSTSTNSVDMPAYPGWNLPLDYRGNDPDDNEVYPFGVQGHSLGVQGNPGAETKVLTVREVAMMLVMDRLTDKPDWHIKVFDDKIAEKWKEETLAWPEEDLWMRASVENSRGYRPRPPQSILDAECVDYCIQELREKAEHFKRTRITPYFGRNFQYCQHPNTDEKVQDLVHPSMYPLVYGRTRFFEKEVVGVDDAIDKYAGKGDVILGEPVREGKARQDNRSAAISTWDCVPEYYWSTTYQWLPSNLGFTDDGAVRFTSYINNLHPIKHRSIYKTIEKFIEIALPMWDQCLTKYAQGTHYGPGRHDPRIPYPEEPDDENPCNRDPPSVEEMIAREAADEEVDEEANEEANKEADEKKDEASNEAADEEAESEPDQPETSNEEGSEDWTSDDYENDDRWKETREPAQRPMPAFEAGKVNYSSTPDSTLYHQFRNKGLQIIVKIASVELTPEKPEFAPGGWHVEGMMNERIAGTVLYYLDSENITDSYLDFRAMTPDFDTMYHTWKVGQDSYRWLESVYGRKLGAGGGSPCHRVSGFKLADPTKPGHRRFIALWLVDPTTRIISTANVPPQQADWWAERAFGVAAGGSKEALATFPSEIAQLLVERGLGGERLGQALAGGWLATSKLPLEVIHIVRKELGDALPMSRKEAEEHRLKLMVDRTATDKAAENDWQEFTYFCEH</sequence>
<dbReference type="PANTHER" id="PTHR33119">
    <property type="entry name" value="IFI3P"/>
    <property type="match status" value="1"/>
</dbReference>
<name>A0AAN7CLN5_9PEZI</name>
<feature type="compositionally biased region" description="Acidic residues" evidence="1">
    <location>
        <begin position="338"/>
        <end position="348"/>
    </location>
</feature>